<protein>
    <submittedName>
        <fullName evidence="2">Uncharacterized protein</fullName>
    </submittedName>
</protein>
<evidence type="ECO:0000313" key="3">
    <source>
        <dbReference type="Proteomes" id="UP000284021"/>
    </source>
</evidence>
<dbReference type="Pfam" id="PF20398">
    <property type="entry name" value="DUF6691"/>
    <property type="match status" value="1"/>
</dbReference>
<accession>A0A418X904</accession>
<dbReference type="AlphaFoldDB" id="A0A418X904"/>
<evidence type="ECO:0000256" key="1">
    <source>
        <dbReference type="SAM" id="Phobius"/>
    </source>
</evidence>
<dbReference type="InterPro" id="IPR046513">
    <property type="entry name" value="DUF6691"/>
</dbReference>
<evidence type="ECO:0000313" key="2">
    <source>
        <dbReference type="EMBL" id="RJG08962.1"/>
    </source>
</evidence>
<dbReference type="Proteomes" id="UP000284021">
    <property type="component" value="Unassembled WGS sequence"/>
</dbReference>
<proteinExistence type="predicted"/>
<dbReference type="EMBL" id="QYUR01000008">
    <property type="protein sequence ID" value="RJG08962.1"/>
    <property type="molecule type" value="Genomic_DNA"/>
</dbReference>
<dbReference type="OrthoDB" id="9790409at2"/>
<name>A0A418X904_9PSED</name>
<keyword evidence="1" id="KW-0812">Transmembrane</keyword>
<keyword evidence="3" id="KW-1185">Reference proteome</keyword>
<comment type="caution">
    <text evidence="2">The sequence shown here is derived from an EMBL/GenBank/DDBJ whole genome shotgun (WGS) entry which is preliminary data.</text>
</comment>
<feature type="transmembrane region" description="Helical" evidence="1">
    <location>
        <begin position="42"/>
        <end position="62"/>
    </location>
</feature>
<organism evidence="2 3">
    <name type="scientific">Pseudomonas cavernicola</name>
    <dbReference type="NCBI Taxonomy" id="2320866"/>
    <lineage>
        <taxon>Bacteria</taxon>
        <taxon>Pseudomonadati</taxon>
        <taxon>Pseudomonadota</taxon>
        <taxon>Gammaproteobacteria</taxon>
        <taxon>Pseudomonadales</taxon>
        <taxon>Pseudomonadaceae</taxon>
        <taxon>Pseudomonas</taxon>
    </lineage>
</organism>
<sequence>MILLWLAMNTFFSWIARLEFGIGLRVSGIYPQPVKVLLGSGVLKGAVFVIAMLGGMGMLEWLECKKHRGLLAPASVGNPT</sequence>
<keyword evidence="1" id="KW-0472">Membrane</keyword>
<dbReference type="RefSeq" id="WP_119956761.1">
    <property type="nucleotide sequence ID" value="NZ_QYUR01000008.1"/>
</dbReference>
<gene>
    <name evidence="2" type="ORF">D3879_24330</name>
</gene>
<keyword evidence="1" id="KW-1133">Transmembrane helix</keyword>
<reference evidence="2 3" key="1">
    <citation type="submission" date="2018-09" db="EMBL/GenBank/DDBJ databases">
        <authorList>
            <person name="Zhu H."/>
        </authorList>
    </citation>
    <scope>NUCLEOTIDE SEQUENCE [LARGE SCALE GENOMIC DNA]</scope>
    <source>
        <strain evidence="2 3">K1S02-6</strain>
    </source>
</reference>